<dbReference type="GO" id="GO:0009507">
    <property type="term" value="C:chloroplast"/>
    <property type="evidence" value="ECO:0007669"/>
    <property type="project" value="TreeGrafter"/>
</dbReference>
<dbReference type="EC" id="5.2.1.8" evidence="1"/>
<feature type="region of interest" description="Disordered" evidence="2">
    <location>
        <begin position="64"/>
        <end position="110"/>
    </location>
</feature>
<dbReference type="SUPFAM" id="SSF54534">
    <property type="entry name" value="FKBP-like"/>
    <property type="match status" value="1"/>
</dbReference>
<dbReference type="GO" id="GO:0003755">
    <property type="term" value="F:peptidyl-prolyl cis-trans isomerase activity"/>
    <property type="evidence" value="ECO:0007669"/>
    <property type="project" value="UniProtKB-KW"/>
</dbReference>
<dbReference type="PANTHER" id="PTHR47598">
    <property type="entry name" value="PEPTIDYL-PROLYL CIS-TRANS ISOMERASE FKBP17-2, CHLOROPLASTIC"/>
    <property type="match status" value="1"/>
</dbReference>
<evidence type="ECO:0000259" key="3">
    <source>
        <dbReference type="PROSITE" id="PS50059"/>
    </source>
</evidence>
<feature type="domain" description="PPIase FKBP-type" evidence="3">
    <location>
        <begin position="188"/>
        <end position="286"/>
    </location>
</feature>
<comment type="catalytic activity">
    <reaction evidence="1">
        <text>[protein]-peptidylproline (omega=180) = [protein]-peptidylproline (omega=0)</text>
        <dbReference type="Rhea" id="RHEA:16237"/>
        <dbReference type="Rhea" id="RHEA-COMP:10747"/>
        <dbReference type="Rhea" id="RHEA-COMP:10748"/>
        <dbReference type="ChEBI" id="CHEBI:83833"/>
        <dbReference type="ChEBI" id="CHEBI:83834"/>
        <dbReference type="EC" id="5.2.1.8"/>
    </reaction>
</comment>
<accession>A9P1Y6</accession>
<dbReference type="PANTHER" id="PTHR47598:SF1">
    <property type="entry name" value="PEPTIDYL-PROLYL CIS-TRANS ISOMERASE FKBP17-2, CHLOROPLASTIC"/>
    <property type="match status" value="1"/>
</dbReference>
<dbReference type="PROSITE" id="PS50059">
    <property type="entry name" value="FKBP_PPIASE"/>
    <property type="match status" value="1"/>
</dbReference>
<protein>
    <recommendedName>
        <fullName evidence="1">peptidylprolyl isomerase</fullName>
        <ecNumber evidence="1">5.2.1.8</ecNumber>
    </recommendedName>
</protein>
<keyword evidence="1" id="KW-0413">Isomerase</keyword>
<dbReference type="InterPro" id="IPR053111">
    <property type="entry name" value="Chloro_FKBP-type_PPIase"/>
</dbReference>
<keyword evidence="1" id="KW-0697">Rotamase</keyword>
<evidence type="ECO:0000313" key="4">
    <source>
        <dbReference type="EMBL" id="ABK26897.1"/>
    </source>
</evidence>
<dbReference type="InterPro" id="IPR046357">
    <property type="entry name" value="PPIase_dom_sf"/>
</dbReference>
<name>A9P1Y6_PICSI</name>
<dbReference type="EMBL" id="EF087662">
    <property type="protein sequence ID" value="ABK26897.1"/>
    <property type="molecule type" value="mRNA"/>
</dbReference>
<dbReference type="Pfam" id="PF00254">
    <property type="entry name" value="FKBP_C"/>
    <property type="match status" value="1"/>
</dbReference>
<dbReference type="Gene3D" id="3.10.50.40">
    <property type="match status" value="1"/>
</dbReference>
<proteinExistence type="evidence at transcript level"/>
<sequence length="290" mass="31812">MATASMSIMALRHCSPTPTFPSCLSTIPATSLSSWKPFPLVRPLLEIKSPRYLCCSAQLKDTDNEIRSQQDQNQEEEEELDKRNNAPINEEVNKKKQRLQTGGVGRGSAESTDWIASSLTRRFGLAGGLAWFGFLAFGVISEQVKTRLELSQEQQNIRDIDGAQEVTLPNGIHYVDLRVGGGPSPRLGDLVVIGLQGKVCNPEYVFVDTFSRSKNSLAFLFGAKPYAKGICDGLEYVIQTMKVGGKRRATIPPELGFREMGVDLGGNILIPPQATLEYVVELQKVSIPPS</sequence>
<evidence type="ECO:0000256" key="1">
    <source>
        <dbReference type="PROSITE-ProRule" id="PRU00277"/>
    </source>
</evidence>
<reference evidence="4" key="1">
    <citation type="journal article" date="2008" name="BMC Genomics">
        <title>A conifer genomics resource of 200,000 spruce (Picea spp.) ESTs and 6,464 high-quality, sequence-finished full-length cDNAs for Sitka spruce (Picea sitchensis).</title>
        <authorList>
            <person name="Ralph S.G."/>
            <person name="Chun H.J."/>
            <person name="Kolosova N."/>
            <person name="Cooper D."/>
            <person name="Oddy C."/>
            <person name="Ritland C.E."/>
            <person name="Kirkpatrick R."/>
            <person name="Moore R."/>
            <person name="Barber S."/>
            <person name="Holt R.A."/>
            <person name="Jones S.J."/>
            <person name="Marra M.A."/>
            <person name="Douglas C.J."/>
            <person name="Ritland K."/>
            <person name="Bohlmann J."/>
        </authorList>
    </citation>
    <scope>NUCLEOTIDE SEQUENCE</scope>
    <source>
        <tissue evidence="4">Green portion of the leader tissue</tissue>
    </source>
</reference>
<dbReference type="AlphaFoldDB" id="A9P1Y6"/>
<evidence type="ECO:0000256" key="2">
    <source>
        <dbReference type="SAM" id="MobiDB-lite"/>
    </source>
</evidence>
<organism evidence="4">
    <name type="scientific">Picea sitchensis</name>
    <name type="common">Sitka spruce</name>
    <name type="synonym">Pinus sitchensis</name>
    <dbReference type="NCBI Taxonomy" id="3332"/>
    <lineage>
        <taxon>Eukaryota</taxon>
        <taxon>Viridiplantae</taxon>
        <taxon>Streptophyta</taxon>
        <taxon>Embryophyta</taxon>
        <taxon>Tracheophyta</taxon>
        <taxon>Spermatophyta</taxon>
        <taxon>Pinopsida</taxon>
        <taxon>Pinidae</taxon>
        <taxon>Conifers I</taxon>
        <taxon>Pinales</taxon>
        <taxon>Pinaceae</taxon>
        <taxon>Picea</taxon>
    </lineage>
</organism>
<dbReference type="InterPro" id="IPR001179">
    <property type="entry name" value="PPIase_FKBP_dom"/>
</dbReference>